<evidence type="ECO:0000259" key="5">
    <source>
        <dbReference type="Pfam" id="PF12802"/>
    </source>
</evidence>
<dbReference type="GO" id="GO:0003677">
    <property type="term" value="F:DNA binding"/>
    <property type="evidence" value="ECO:0007669"/>
    <property type="project" value="UniProtKB-UniRule"/>
</dbReference>
<dbReference type="CDD" id="cd00090">
    <property type="entry name" value="HTH_ARSR"/>
    <property type="match status" value="1"/>
</dbReference>
<dbReference type="PANTHER" id="PTHR38465">
    <property type="entry name" value="HTH-TYPE TRANSCRIPTIONAL REGULATOR MJ1563-RELATED"/>
    <property type="match status" value="1"/>
</dbReference>
<keyword evidence="1 4" id="KW-0805">Transcription regulation</keyword>
<dbReference type="InterPro" id="IPR036388">
    <property type="entry name" value="WH-like_DNA-bd_sf"/>
</dbReference>
<evidence type="ECO:0000256" key="3">
    <source>
        <dbReference type="ARBA" id="ARBA00023163"/>
    </source>
</evidence>
<dbReference type="Gene3D" id="1.10.10.10">
    <property type="entry name" value="Winged helix-like DNA-binding domain superfamily/Winged helix DNA-binding domain"/>
    <property type="match status" value="1"/>
</dbReference>
<evidence type="ECO:0000313" key="7">
    <source>
        <dbReference type="Proteomes" id="UP000320773"/>
    </source>
</evidence>
<evidence type="ECO:0000313" key="6">
    <source>
        <dbReference type="EMBL" id="TQM41404.1"/>
    </source>
</evidence>
<name>A0A543G5V5_9FLAO</name>
<dbReference type="GO" id="GO:0003700">
    <property type="term" value="F:DNA-binding transcription factor activity"/>
    <property type="evidence" value="ECO:0007669"/>
    <property type="project" value="InterPro"/>
</dbReference>
<dbReference type="AlphaFoldDB" id="A0A543G5V5"/>
<dbReference type="InterPro" id="IPR011991">
    <property type="entry name" value="ArsR-like_HTH"/>
</dbReference>
<comment type="similarity">
    <text evidence="4">Belongs to the GbsR family.</text>
</comment>
<dbReference type="InterPro" id="IPR026282">
    <property type="entry name" value="MJ1563"/>
</dbReference>
<keyword evidence="2 4" id="KW-0238">DNA-binding</keyword>
<gene>
    <name evidence="6" type="ORF">BC670_2363</name>
</gene>
<dbReference type="InterPro" id="IPR052362">
    <property type="entry name" value="HTH-GbsR_regulator"/>
</dbReference>
<feature type="domain" description="HTH marR-type" evidence="5">
    <location>
        <begin position="36"/>
        <end position="83"/>
    </location>
</feature>
<dbReference type="Pfam" id="PF12802">
    <property type="entry name" value="MarR_2"/>
    <property type="match status" value="1"/>
</dbReference>
<sequence>MLSLSRNIIEMEFIEAKNKFVQTWGALGSQWGINKTMAQIHALLMVSHEAVSMEDIMEALQISRGNASMNLRALMDWGIVYKEFKVGERKEYFIAEKDLDELAVKISKERSKREIKPALKILKEVSSIEVQNNEAEQHFVNQTLKLYDFVLKADNVLDKITEYKDNWLTQLLIKFVK</sequence>
<comment type="caution">
    <text evidence="6">The sequence shown here is derived from an EMBL/GenBank/DDBJ whole genome shotgun (WGS) entry which is preliminary data.</text>
</comment>
<proteinExistence type="inferred from homology"/>
<accession>A0A543G5V5</accession>
<dbReference type="InterPro" id="IPR036390">
    <property type="entry name" value="WH_DNA-bd_sf"/>
</dbReference>
<evidence type="ECO:0000256" key="4">
    <source>
        <dbReference type="PIRNR" id="PIRNR006707"/>
    </source>
</evidence>
<dbReference type="InterPro" id="IPR000835">
    <property type="entry name" value="HTH_MarR-typ"/>
</dbReference>
<dbReference type="PANTHER" id="PTHR38465:SF1">
    <property type="entry name" value="HTH-TYPE TRANSCRIPTIONAL REGULATOR MJ1563-RELATED"/>
    <property type="match status" value="1"/>
</dbReference>
<organism evidence="6 7">
    <name type="scientific">Flavobacterium branchiophilum</name>
    <dbReference type="NCBI Taxonomy" id="55197"/>
    <lineage>
        <taxon>Bacteria</taxon>
        <taxon>Pseudomonadati</taxon>
        <taxon>Bacteroidota</taxon>
        <taxon>Flavobacteriia</taxon>
        <taxon>Flavobacteriales</taxon>
        <taxon>Flavobacteriaceae</taxon>
        <taxon>Flavobacterium</taxon>
    </lineage>
</organism>
<evidence type="ECO:0000256" key="2">
    <source>
        <dbReference type="ARBA" id="ARBA00023125"/>
    </source>
</evidence>
<reference evidence="6 7" key="1">
    <citation type="submission" date="2019-06" db="EMBL/GenBank/DDBJ databases">
        <title>Genomic Encyclopedia of Archaeal and Bacterial Type Strains, Phase II (KMG-II): from individual species to whole genera.</title>
        <authorList>
            <person name="Goeker M."/>
        </authorList>
    </citation>
    <scope>NUCLEOTIDE SEQUENCE [LARGE SCALE GENOMIC DNA]</scope>
    <source>
        <strain evidence="6 7">DSM 24789</strain>
    </source>
</reference>
<dbReference type="EMBL" id="VFPJ01000001">
    <property type="protein sequence ID" value="TQM41404.1"/>
    <property type="molecule type" value="Genomic_DNA"/>
</dbReference>
<keyword evidence="3 4" id="KW-0804">Transcription</keyword>
<dbReference type="PIRSF" id="PIRSF006707">
    <property type="entry name" value="MJ1563"/>
    <property type="match status" value="1"/>
</dbReference>
<evidence type="ECO:0000256" key="1">
    <source>
        <dbReference type="ARBA" id="ARBA00023015"/>
    </source>
</evidence>
<dbReference type="SUPFAM" id="SSF46785">
    <property type="entry name" value="Winged helix' DNA-binding domain"/>
    <property type="match status" value="1"/>
</dbReference>
<protein>
    <recommendedName>
        <fullName evidence="4">HTH-type transcriptional regulator</fullName>
    </recommendedName>
</protein>
<dbReference type="Proteomes" id="UP000320773">
    <property type="component" value="Unassembled WGS sequence"/>
</dbReference>